<keyword evidence="7" id="KW-0342">GTP-binding</keyword>
<dbReference type="InterPro" id="IPR005835">
    <property type="entry name" value="NTP_transferase_dom"/>
</dbReference>
<keyword evidence="6" id="KW-0547">Nucleotide-binding</keyword>
<dbReference type="SUPFAM" id="SSF51182">
    <property type="entry name" value="RmlC-like cupins"/>
    <property type="match status" value="1"/>
</dbReference>
<evidence type="ECO:0000256" key="2">
    <source>
        <dbReference type="ARBA" id="ARBA00006115"/>
    </source>
</evidence>
<comment type="catalytic activity">
    <reaction evidence="8">
        <text>alpha-D-mannose 1-phosphate + GTP + H(+) = GDP-alpha-D-mannose + diphosphate</text>
        <dbReference type="Rhea" id="RHEA:15229"/>
        <dbReference type="ChEBI" id="CHEBI:15378"/>
        <dbReference type="ChEBI" id="CHEBI:33019"/>
        <dbReference type="ChEBI" id="CHEBI:37565"/>
        <dbReference type="ChEBI" id="CHEBI:57527"/>
        <dbReference type="ChEBI" id="CHEBI:58409"/>
        <dbReference type="EC" id="2.7.7.13"/>
    </reaction>
</comment>
<evidence type="ECO:0000256" key="9">
    <source>
        <dbReference type="RuleBase" id="RU004190"/>
    </source>
</evidence>
<dbReference type="SUPFAM" id="SSF53448">
    <property type="entry name" value="Nucleotide-diphospho-sugar transferases"/>
    <property type="match status" value="1"/>
</dbReference>
<evidence type="ECO:0000313" key="15">
    <source>
        <dbReference type="Proteomes" id="UP000032721"/>
    </source>
</evidence>
<dbReference type="Proteomes" id="UP000032721">
    <property type="component" value="Chromosome"/>
</dbReference>
<dbReference type="GO" id="GO:0000271">
    <property type="term" value="P:polysaccharide biosynthetic process"/>
    <property type="evidence" value="ECO:0007669"/>
    <property type="project" value="InterPro"/>
</dbReference>
<dbReference type="KEGG" id="xdo:XDD1_0167"/>
<dbReference type="InterPro" id="IPR011051">
    <property type="entry name" value="RmlC_Cupin_sf"/>
</dbReference>
<proteinExistence type="inferred from homology"/>
<protein>
    <recommendedName>
        <fullName evidence="3">mannose-1-phosphate guanylyltransferase</fullName>
        <ecNumber evidence="3">2.7.7.13</ecNumber>
    </recommendedName>
</protein>
<feature type="domain" description="Nucleotidyl transferase" evidence="10">
    <location>
        <begin position="10"/>
        <end position="286"/>
    </location>
</feature>
<dbReference type="AlphaFoldDB" id="A0A068QM75"/>
<dbReference type="InterPro" id="IPR049577">
    <property type="entry name" value="GMPP_N"/>
</dbReference>
<dbReference type="InterPro" id="IPR006375">
    <property type="entry name" value="Man1P_GuaTrfase/Man6P_Isoase"/>
</dbReference>
<dbReference type="OrthoDB" id="9806359at2"/>
<dbReference type="Pfam" id="PF01050">
    <property type="entry name" value="MannoseP_isomer"/>
    <property type="match status" value="1"/>
</dbReference>
<accession>A0A068QM75</accession>
<dbReference type="GO" id="GO:0009298">
    <property type="term" value="P:GDP-mannose biosynthetic process"/>
    <property type="evidence" value="ECO:0007669"/>
    <property type="project" value="UniProtKB-UniPathway"/>
</dbReference>
<keyword evidence="5 13" id="KW-0548">Nucleotidyltransferase</keyword>
<dbReference type="STRING" id="351671.XDD1_0167"/>
<evidence type="ECO:0000259" key="12">
    <source>
        <dbReference type="Pfam" id="PF22640"/>
    </source>
</evidence>
<evidence type="ECO:0000313" key="13">
    <source>
        <dbReference type="EMBL" id="CDG15878.1"/>
    </source>
</evidence>
<dbReference type="HOGENOM" id="CLU_035527_1_0_6"/>
<evidence type="ECO:0000256" key="3">
    <source>
        <dbReference type="ARBA" id="ARBA00012387"/>
    </source>
</evidence>
<evidence type="ECO:0000313" key="14">
    <source>
        <dbReference type="EMBL" id="TYP07807.1"/>
    </source>
</evidence>
<dbReference type="InterPro" id="IPR001538">
    <property type="entry name" value="Man6P_isomerase-2_C"/>
</dbReference>
<feature type="domain" description="MannoseP isomerase/GMP-like beta-helix" evidence="12">
    <location>
        <begin position="300"/>
        <end position="348"/>
    </location>
</feature>
<dbReference type="UniPathway" id="UPA00126">
    <property type="reaction ID" value="UER00930"/>
</dbReference>
<dbReference type="Gene3D" id="3.90.550.10">
    <property type="entry name" value="Spore Coat Polysaccharide Biosynthesis Protein SpsA, Chain A"/>
    <property type="match status" value="1"/>
</dbReference>
<dbReference type="EMBL" id="FO704550">
    <property type="protein sequence ID" value="CDG15878.1"/>
    <property type="molecule type" value="Genomic_DNA"/>
</dbReference>
<evidence type="ECO:0000256" key="1">
    <source>
        <dbReference type="ARBA" id="ARBA00004823"/>
    </source>
</evidence>
<dbReference type="Proteomes" id="UP000324170">
    <property type="component" value="Unassembled WGS sequence"/>
</dbReference>
<comment type="pathway">
    <text evidence="1">Nucleotide-sugar biosynthesis; GDP-alpha-D-mannose biosynthesis; GDP-alpha-D-mannose from alpha-D-mannose 1-phosphate (GTP route): step 1/1.</text>
</comment>
<evidence type="ECO:0000256" key="5">
    <source>
        <dbReference type="ARBA" id="ARBA00022695"/>
    </source>
</evidence>
<evidence type="ECO:0000259" key="10">
    <source>
        <dbReference type="Pfam" id="PF00483"/>
    </source>
</evidence>
<dbReference type="InterPro" id="IPR029044">
    <property type="entry name" value="Nucleotide-diphossugar_trans"/>
</dbReference>
<dbReference type="PANTHER" id="PTHR46390">
    <property type="entry name" value="MANNOSE-1-PHOSPHATE GUANYLYLTRANSFERASE"/>
    <property type="match status" value="1"/>
</dbReference>
<reference evidence="13 15" key="1">
    <citation type="submission" date="2013-07" db="EMBL/GenBank/DDBJ databases">
        <authorList>
            <person name="Genoscope - CEA"/>
        </authorList>
    </citation>
    <scope>NUCLEOTIDE SEQUENCE [LARGE SCALE GENOMIC DNA]</scope>
    <source>
        <strain evidence="13">FRM16</strain>
        <strain evidence="15">FRM16 / DSM 17909</strain>
    </source>
</reference>
<evidence type="ECO:0000256" key="4">
    <source>
        <dbReference type="ARBA" id="ARBA00022679"/>
    </source>
</evidence>
<keyword evidence="16" id="KW-1185">Reference proteome</keyword>
<gene>
    <name evidence="13" type="primary">manC</name>
    <name evidence="14" type="ORF">LY16_01603</name>
    <name evidence="13" type="ORF">XDD1_0167</name>
</gene>
<dbReference type="InterPro" id="IPR051161">
    <property type="entry name" value="Mannose-6P_isomerase_type2"/>
</dbReference>
<keyword evidence="4 13" id="KW-0808">Transferase</keyword>
<name>A0A068QM75_9GAMM</name>
<feature type="domain" description="Mannose-6-phosphate isomerase type II C-terminal" evidence="11">
    <location>
        <begin position="352"/>
        <end position="452"/>
    </location>
</feature>
<evidence type="ECO:0000259" key="11">
    <source>
        <dbReference type="Pfam" id="PF01050"/>
    </source>
</evidence>
<dbReference type="Pfam" id="PF22640">
    <property type="entry name" value="ManC_GMP_beta-helix"/>
    <property type="match status" value="1"/>
</dbReference>
<evidence type="ECO:0000313" key="16">
    <source>
        <dbReference type="Proteomes" id="UP000324170"/>
    </source>
</evidence>
<dbReference type="PANTHER" id="PTHR46390:SF1">
    <property type="entry name" value="MANNOSE-1-PHOSPHATE GUANYLYLTRANSFERASE"/>
    <property type="match status" value="1"/>
</dbReference>
<dbReference type="InterPro" id="IPR054566">
    <property type="entry name" value="ManC/GMP-like_b-helix"/>
</dbReference>
<organism evidence="13 15">
    <name type="scientific">Xenorhabdus doucetiae</name>
    <dbReference type="NCBI Taxonomy" id="351671"/>
    <lineage>
        <taxon>Bacteria</taxon>
        <taxon>Pseudomonadati</taxon>
        <taxon>Pseudomonadota</taxon>
        <taxon>Gammaproteobacteria</taxon>
        <taxon>Enterobacterales</taxon>
        <taxon>Morganellaceae</taxon>
        <taxon>Xenorhabdus</taxon>
    </lineage>
</organism>
<dbReference type="CDD" id="cd02509">
    <property type="entry name" value="GDP-M1P_Guanylyltransferase"/>
    <property type="match status" value="1"/>
</dbReference>
<dbReference type="GO" id="GO:0005525">
    <property type="term" value="F:GTP binding"/>
    <property type="evidence" value="ECO:0007669"/>
    <property type="project" value="UniProtKB-KW"/>
</dbReference>
<reference evidence="14 16" key="2">
    <citation type="submission" date="2019-07" db="EMBL/GenBank/DDBJ databases">
        <title>Genomic Encyclopedia of Type Strains, Phase I: the one thousand microbial genomes (KMG-I) project.</title>
        <authorList>
            <person name="Kyrpides N."/>
        </authorList>
    </citation>
    <scope>NUCLEOTIDE SEQUENCE [LARGE SCALE GENOMIC DNA]</scope>
    <source>
        <strain evidence="14 16">DSM 17909</strain>
    </source>
</reference>
<dbReference type="GO" id="GO:0004475">
    <property type="term" value="F:mannose-1-phosphate guanylyltransferase (GTP) activity"/>
    <property type="evidence" value="ECO:0007669"/>
    <property type="project" value="UniProtKB-EC"/>
</dbReference>
<evidence type="ECO:0000256" key="6">
    <source>
        <dbReference type="ARBA" id="ARBA00022741"/>
    </source>
</evidence>
<sequence length="453" mass="51189">MKIMPKNILPIVMAGGVGSRLWPLSRTLYPKQFLKINDDLTMLEKTIDRLKNIPCSPPIIVCNDIHKDISLDCLKNNKVTKFILEPQGRNTAPAIAISALFALKHYDDPFLLVLAADHVIDDDELFSKYIYQGIDAANNNLVTFGIEPTYAETGYGYIEQGEIISDHAYSIKKFKEKPNIQLAQKYILDGKHLWNSGMFLFKASVLLEEIKKYAPSIFDACLRTLDSSYDKENILMLDKNNFANCPSNSIDYAVMEKTEKGCVVPMRLGWSDIGSWKALWEISRKDSFGNAIIGDVETYDTQNSLVYSSSRLVATLGLHDIVVVETEDAVLVSSRDKSQKVKDIVSNLQKSKRKETEKNSEELRVWGRTTLLDQENTLIVEKIKINPNQKTILDTGTFEGKTIFTIAMGYAIISKNGDSRKYMNGETFYLVTEEECEITNIGKEDLIIISIKF</sequence>
<evidence type="ECO:0000256" key="7">
    <source>
        <dbReference type="ARBA" id="ARBA00023134"/>
    </source>
</evidence>
<dbReference type="Pfam" id="PF00483">
    <property type="entry name" value="NTP_transferase"/>
    <property type="match status" value="1"/>
</dbReference>
<evidence type="ECO:0000256" key="8">
    <source>
        <dbReference type="ARBA" id="ARBA00047343"/>
    </source>
</evidence>
<dbReference type="EMBL" id="VNHN01000021">
    <property type="protein sequence ID" value="TYP07807.1"/>
    <property type="molecule type" value="Genomic_DNA"/>
</dbReference>
<dbReference type="EC" id="2.7.7.13" evidence="3"/>
<dbReference type="NCBIfam" id="TIGR01479">
    <property type="entry name" value="GMP_PMI"/>
    <property type="match status" value="1"/>
</dbReference>
<comment type="similarity">
    <text evidence="2 9">Belongs to the mannose-6-phosphate isomerase type 2 family.</text>
</comment>
<dbReference type="FunFam" id="3.90.550.10:FF:000046">
    <property type="entry name" value="Mannose-1-phosphate guanylyltransferase (GDP)"/>
    <property type="match status" value="1"/>
</dbReference>